<keyword evidence="1" id="KW-0472">Membrane</keyword>
<evidence type="ECO:0008006" key="4">
    <source>
        <dbReference type="Google" id="ProtNLM"/>
    </source>
</evidence>
<dbReference type="AlphaFoldDB" id="A0A0Q2Y1A9"/>
<comment type="caution">
    <text evidence="2">The sequence shown here is derived from an EMBL/GenBank/DDBJ whole genome shotgun (WGS) entry which is preliminary data.</text>
</comment>
<sequence length="113" mass="12637">MKHSLHSLRLHARVVALTAILLTLWLNLAFVEHQLDVTPSHHAQHHCQLFSAAHHGVAAALPELPVWIEHEYLQPVATPLSVTLLYLAYLARSPPTSSLTKDHDAPSRADYLF</sequence>
<dbReference type="OMA" id="FANAHHG"/>
<protein>
    <recommendedName>
        <fullName evidence="4">DUF2607 domain-containing protein</fullName>
    </recommendedName>
</protein>
<dbReference type="InParanoid" id="A0A0Q2Y1A9"/>
<name>A0A0Q2Y1A9_VIBFU</name>
<evidence type="ECO:0000256" key="1">
    <source>
        <dbReference type="SAM" id="Phobius"/>
    </source>
</evidence>
<accession>A0A0Q2Y1A9</accession>
<organism evidence="2 3">
    <name type="scientific">Vibrio furnissii</name>
    <dbReference type="NCBI Taxonomy" id="29494"/>
    <lineage>
        <taxon>Bacteria</taxon>
        <taxon>Pseudomonadati</taxon>
        <taxon>Pseudomonadota</taxon>
        <taxon>Gammaproteobacteria</taxon>
        <taxon>Vibrionales</taxon>
        <taxon>Vibrionaceae</taxon>
        <taxon>Vibrio</taxon>
    </lineage>
</organism>
<evidence type="ECO:0000313" key="2">
    <source>
        <dbReference type="EMBL" id="KQH86444.1"/>
    </source>
</evidence>
<dbReference type="Pfam" id="PF10795">
    <property type="entry name" value="DUF2607"/>
    <property type="match status" value="1"/>
</dbReference>
<proteinExistence type="predicted"/>
<keyword evidence="1" id="KW-0812">Transmembrane</keyword>
<feature type="transmembrane region" description="Helical" evidence="1">
    <location>
        <begin position="12"/>
        <end position="31"/>
    </location>
</feature>
<dbReference type="EMBL" id="LKHS01000006">
    <property type="protein sequence ID" value="KQH86444.1"/>
    <property type="molecule type" value="Genomic_DNA"/>
</dbReference>
<dbReference type="RefSeq" id="WP_004728639.1">
    <property type="nucleotide sequence ID" value="NZ_CABLCD010000018.1"/>
</dbReference>
<dbReference type="Proteomes" id="UP000051221">
    <property type="component" value="Unassembled WGS sequence"/>
</dbReference>
<keyword evidence="1" id="KW-1133">Transmembrane helix</keyword>
<reference evidence="2 3" key="1">
    <citation type="submission" date="2015-08" db="EMBL/GenBank/DDBJ databases">
        <title>Antibacterial properties of a collection of Vibrionaceae strains.</title>
        <authorList>
            <person name="Giubergia S."/>
        </authorList>
    </citation>
    <scope>NUCLEOTIDE SEQUENCE [LARGE SCALE GENOMIC DNA]</scope>
    <source>
        <strain evidence="2 3">S0821</strain>
    </source>
</reference>
<gene>
    <name evidence="2" type="ORF">AMR76_07790</name>
</gene>
<evidence type="ECO:0000313" key="3">
    <source>
        <dbReference type="Proteomes" id="UP000051221"/>
    </source>
</evidence>
<keyword evidence="3" id="KW-1185">Reference proteome</keyword>
<dbReference type="GeneID" id="50533680"/>
<dbReference type="InterPro" id="IPR019731">
    <property type="entry name" value="DUF2607"/>
</dbReference>